<comment type="similarity">
    <text evidence="2">Belongs to the EccD/Snm4 family.</text>
</comment>
<keyword evidence="6 7" id="KW-0472">Membrane</keyword>
<evidence type="ECO:0000256" key="6">
    <source>
        <dbReference type="ARBA" id="ARBA00023136"/>
    </source>
</evidence>
<dbReference type="InterPro" id="IPR024962">
    <property type="entry name" value="YukD-like"/>
</dbReference>
<evidence type="ECO:0000313" key="10">
    <source>
        <dbReference type="Proteomes" id="UP001165042"/>
    </source>
</evidence>
<keyword evidence="4 7" id="KW-0812">Transmembrane</keyword>
<reference evidence="9" key="1">
    <citation type="submission" date="2023-02" db="EMBL/GenBank/DDBJ databases">
        <title>Actinokineospora globicatena NBRC 15670.</title>
        <authorList>
            <person name="Ichikawa N."/>
            <person name="Sato H."/>
            <person name="Tonouchi N."/>
        </authorList>
    </citation>
    <scope>NUCLEOTIDE SEQUENCE</scope>
    <source>
        <strain evidence="9">NBRC 15670</strain>
    </source>
</reference>
<feature type="transmembrane region" description="Helical" evidence="7">
    <location>
        <begin position="207"/>
        <end position="225"/>
    </location>
</feature>
<keyword evidence="3" id="KW-1003">Cell membrane</keyword>
<dbReference type="GO" id="GO:0005886">
    <property type="term" value="C:plasma membrane"/>
    <property type="evidence" value="ECO:0007669"/>
    <property type="project" value="UniProtKB-SubCell"/>
</dbReference>
<dbReference type="InterPro" id="IPR006707">
    <property type="entry name" value="T7SS_EccD"/>
</dbReference>
<name>A0A9W6QH65_9PSEU</name>
<dbReference type="EMBL" id="BSSD01000001">
    <property type="protein sequence ID" value="GLW89292.1"/>
    <property type="molecule type" value="Genomic_DNA"/>
</dbReference>
<dbReference type="Proteomes" id="UP001165042">
    <property type="component" value="Unassembled WGS sequence"/>
</dbReference>
<feature type="domain" description="EccD-like transmembrane" evidence="8">
    <location>
        <begin position="124"/>
        <end position="456"/>
    </location>
</feature>
<feature type="transmembrane region" description="Helical" evidence="7">
    <location>
        <begin position="122"/>
        <end position="141"/>
    </location>
</feature>
<dbReference type="RefSeq" id="WP_285606531.1">
    <property type="nucleotide sequence ID" value="NZ_BSSD01000001.1"/>
</dbReference>
<dbReference type="NCBIfam" id="TIGR03920">
    <property type="entry name" value="T7SS_EccD"/>
    <property type="match status" value="1"/>
</dbReference>
<keyword evidence="5 7" id="KW-1133">Transmembrane helix</keyword>
<feature type="transmembrane region" description="Helical" evidence="7">
    <location>
        <begin position="438"/>
        <end position="459"/>
    </location>
</feature>
<evidence type="ECO:0000256" key="5">
    <source>
        <dbReference type="ARBA" id="ARBA00022989"/>
    </source>
</evidence>
<feature type="transmembrane region" description="Helical" evidence="7">
    <location>
        <begin position="232"/>
        <end position="248"/>
    </location>
</feature>
<evidence type="ECO:0000313" key="9">
    <source>
        <dbReference type="EMBL" id="GLW89292.1"/>
    </source>
</evidence>
<evidence type="ECO:0000256" key="3">
    <source>
        <dbReference type="ARBA" id="ARBA00022475"/>
    </source>
</evidence>
<evidence type="ECO:0000256" key="2">
    <source>
        <dbReference type="ARBA" id="ARBA00006162"/>
    </source>
</evidence>
<feature type="transmembrane region" description="Helical" evidence="7">
    <location>
        <begin position="317"/>
        <end position="339"/>
    </location>
</feature>
<organism evidence="9 10">
    <name type="scientific">Actinokineospora globicatena</name>
    <dbReference type="NCBI Taxonomy" id="103729"/>
    <lineage>
        <taxon>Bacteria</taxon>
        <taxon>Bacillati</taxon>
        <taxon>Actinomycetota</taxon>
        <taxon>Actinomycetes</taxon>
        <taxon>Pseudonocardiales</taxon>
        <taxon>Pseudonocardiaceae</taxon>
        <taxon>Actinokineospora</taxon>
    </lineage>
</organism>
<evidence type="ECO:0000256" key="4">
    <source>
        <dbReference type="ARBA" id="ARBA00022692"/>
    </source>
</evidence>
<evidence type="ECO:0000259" key="8">
    <source>
        <dbReference type="Pfam" id="PF19053"/>
    </source>
</evidence>
<keyword evidence="10" id="KW-1185">Reference proteome</keyword>
<feature type="transmembrane region" description="Helical" evidence="7">
    <location>
        <begin position="254"/>
        <end position="271"/>
    </location>
</feature>
<evidence type="ECO:0000256" key="1">
    <source>
        <dbReference type="ARBA" id="ARBA00004651"/>
    </source>
</evidence>
<feature type="transmembrane region" description="Helical" evidence="7">
    <location>
        <begin position="147"/>
        <end position="167"/>
    </location>
</feature>
<dbReference type="PIRSF" id="PIRSF017804">
    <property type="entry name" value="Secretion_EccD1"/>
    <property type="match status" value="1"/>
</dbReference>
<comment type="caution">
    <text evidence="9">The sequence shown here is derived from an EMBL/GenBank/DDBJ whole genome shotgun (WGS) entry which is preliminary data.</text>
</comment>
<accession>A0A9W6QH65</accession>
<feature type="transmembrane region" description="Helical" evidence="7">
    <location>
        <begin position="370"/>
        <end position="388"/>
    </location>
</feature>
<feature type="transmembrane region" description="Helical" evidence="7">
    <location>
        <begin position="174"/>
        <end position="195"/>
    </location>
</feature>
<proteinExistence type="inferred from homology"/>
<protein>
    <recommendedName>
        <fullName evidence="8">EccD-like transmembrane domain-containing protein</fullName>
    </recommendedName>
</protein>
<dbReference type="AlphaFoldDB" id="A0A9W6QH65"/>
<sequence length="460" mass="45992">MATTAAAGSGEMCRLTICGPASRVELAVPAHVPLADLMPTVLGHLDPALATTGLAHGGWVLQRLGEPPLDEDHGTAALGLYDGDLLHLRPRDALLPLVDFDDLVDGIHTGLSAREDKWRPALTRRVLVILMGLVAAATVFAAGSNAIFAGAVAVVLLGGAAAASRALGDRSAALALAALGTTSAALAGLAIPAGAHPLGSLFTGPGVLAGAAAATVAAVVARIAVGGADAPFTAVGLATLLATIGGGFSTATGFGSAAAAAVTLVLALALVRAAPLASARLAGLAVDQVPTSAVEFQQDLDPQPSARVLDSANRANAYLTSFFLALGAVAGVSLVILAFTSKWDAKTLTAVAAIMMLLHARELSATLHRVASLAPAVAGLFALLVSGTTDVGQAFRPIVLGGLVVATGLVLAAAHVIPERKLVPRWGRWGDLLHWATALAVIPLALSVAGVYTAVMAAWS</sequence>
<comment type="subcellular location">
    <subcellularLocation>
        <location evidence="1">Cell membrane</location>
        <topology evidence="1">Multi-pass membrane protein</topology>
    </subcellularLocation>
</comment>
<dbReference type="Pfam" id="PF08817">
    <property type="entry name" value="YukD"/>
    <property type="match status" value="1"/>
</dbReference>
<evidence type="ECO:0000256" key="7">
    <source>
        <dbReference type="SAM" id="Phobius"/>
    </source>
</evidence>
<dbReference type="Pfam" id="PF19053">
    <property type="entry name" value="EccD"/>
    <property type="match status" value="1"/>
</dbReference>
<gene>
    <name evidence="9" type="ORF">Aglo03_01080</name>
</gene>
<dbReference type="Gene3D" id="3.10.20.90">
    <property type="entry name" value="Phosphatidylinositol 3-kinase Catalytic Subunit, Chain A, domain 1"/>
    <property type="match status" value="1"/>
</dbReference>
<feature type="transmembrane region" description="Helical" evidence="7">
    <location>
        <begin position="394"/>
        <end position="417"/>
    </location>
</feature>
<dbReference type="InterPro" id="IPR044049">
    <property type="entry name" value="EccD_transm"/>
</dbReference>